<organism evidence="1 2">
    <name type="scientific">Arsenicibacter rosenii</name>
    <dbReference type="NCBI Taxonomy" id="1750698"/>
    <lineage>
        <taxon>Bacteria</taxon>
        <taxon>Pseudomonadati</taxon>
        <taxon>Bacteroidota</taxon>
        <taxon>Cytophagia</taxon>
        <taxon>Cytophagales</taxon>
        <taxon>Spirosomataceae</taxon>
        <taxon>Arsenicibacter</taxon>
    </lineage>
</organism>
<dbReference type="Gene3D" id="2.10.10.90">
    <property type="match status" value="1"/>
</dbReference>
<keyword evidence="2" id="KW-1185">Reference proteome</keyword>
<proteinExistence type="predicted"/>
<dbReference type="EMBL" id="MORL01000011">
    <property type="protein sequence ID" value="OIN57629.1"/>
    <property type="molecule type" value="Genomic_DNA"/>
</dbReference>
<protein>
    <submittedName>
        <fullName evidence="1">Uncharacterized protein</fullName>
    </submittedName>
</protein>
<dbReference type="Proteomes" id="UP000181790">
    <property type="component" value="Unassembled WGS sequence"/>
</dbReference>
<reference evidence="1 2" key="1">
    <citation type="submission" date="2016-10" db="EMBL/GenBank/DDBJ databases">
        <title>Arsenicibacter rosenii gen. nov., sp. nov., an efficient arsenic-methylating bacterium isolated from an arsenic-contaminated paddy soil.</title>
        <authorList>
            <person name="Huang K."/>
        </authorList>
    </citation>
    <scope>NUCLEOTIDE SEQUENCE [LARGE SCALE GENOMIC DNA]</scope>
    <source>
        <strain evidence="1 2">SM-1</strain>
    </source>
</reference>
<dbReference type="OrthoDB" id="972235at2"/>
<dbReference type="AlphaFoldDB" id="A0A1S2VFZ8"/>
<evidence type="ECO:0000313" key="1">
    <source>
        <dbReference type="EMBL" id="OIN57629.1"/>
    </source>
</evidence>
<dbReference type="SUPFAM" id="SSF58104">
    <property type="entry name" value="Methyl-accepting chemotaxis protein (MCP) signaling domain"/>
    <property type="match status" value="1"/>
</dbReference>
<dbReference type="RefSeq" id="WP_071504836.1">
    <property type="nucleotide sequence ID" value="NZ_MORL01000011.1"/>
</dbReference>
<gene>
    <name evidence="1" type="ORF">BLX24_19325</name>
</gene>
<accession>A0A1S2VFZ8</accession>
<sequence>MSSILFKPQPTEIEGYAHGQQDVLLRFAAGSIPSGLTVRVYSGLGQTLMPGFAPALVAAGLTDAIFLRWTQIQKQAMSAYSSLWIELIWDGVCQLAGPLRMNLSPAAGPEVGLVTARTRTSGDVFVYADQLVSLALSIQADVTGKLGQINAVKQHVDQKSDHVDEQADHVDEQTDHVDQQKTLIDQAKQHIDGQANHVDDQTDHVDQQKTLIDQAKEHIDGQVTHVDVQTDHVDQQKTLIDQAKQHIDGQATHVDEQTGHVDQQKTLIDQAKEHIDGQATHVDEQTDHVDQQKTLIDQAKQHIDGQVTHVDDQTDHVDAQKTLIDQQKALIDQAAQQVAQNAQTATDQAGIAVANRFVFKGSYQNNTVYAAGDGVMYANSFIRRKTAGSSGSTFVPGDWDFLAMGINLRGTYQNNTYYALNDLVIFRRSAYLAPANLTTGATFNRASWVRIAAGWNPAGAWTAAAAVYEDDILTNQGSTYRVTTDHTTPASFSTANLELIAAKGDPGTLTASAFPVVSLPLSGTDKIVIQRGDGSMGKIDPFTTGFPDSRPSVLFDFAGSGVVSPRLVYSRSGQATRFNRAGNLETVGANVPRINHDPATGKCLGYLSEETRANLITQSAGFDSSAWVRMGCTTSAGPVLTLDNALVTKVIPGAAFAGVGLMQNITLSNQNAVLSVFAKAGEYNGLQLNMNGSGAAARAFFNLVTGTVAFATAGTSGIIPLKDGWYLCWVATAAAVTGTTTCQIMPWDSVIATPNGTGGVYMSDPLAEVGTFVTSRIKTLATSLTRGADLLYLPVSSSWFNKMEGTLFVEVYTRGISSAVQQFALSLVGPAWGIGIRQTSATTMFGQFRDQGLGGDAGTFTIVPNTVQRFAITYKDGQPIKFYGASGVNTGAANYSAALGALYTRLCIGCYNDSNVFNNHVLKAAYWPVQLTQSQAQTLVL</sequence>
<comment type="caution">
    <text evidence="1">The sequence shown here is derived from an EMBL/GenBank/DDBJ whole genome shotgun (WGS) entry which is preliminary data.</text>
</comment>
<name>A0A1S2VFZ8_9BACT</name>
<evidence type="ECO:0000313" key="2">
    <source>
        <dbReference type="Proteomes" id="UP000181790"/>
    </source>
</evidence>